<dbReference type="EMBL" id="MU254033">
    <property type="protein sequence ID" value="KAG9242818.1"/>
    <property type="molecule type" value="Genomic_DNA"/>
</dbReference>
<comment type="caution">
    <text evidence="1">The sequence shown here is derived from an EMBL/GenBank/DDBJ whole genome shotgun (WGS) entry which is preliminary data.</text>
</comment>
<dbReference type="Proteomes" id="UP000887226">
    <property type="component" value="Unassembled WGS sequence"/>
</dbReference>
<keyword evidence="2" id="KW-1185">Reference proteome</keyword>
<evidence type="ECO:0000313" key="2">
    <source>
        <dbReference type="Proteomes" id="UP000887226"/>
    </source>
</evidence>
<proteinExistence type="predicted"/>
<evidence type="ECO:0000313" key="1">
    <source>
        <dbReference type="EMBL" id="KAG9242818.1"/>
    </source>
</evidence>
<feature type="non-terminal residue" evidence="1">
    <location>
        <position position="70"/>
    </location>
</feature>
<sequence length="70" mass="7830">MRCNQNNVGAVILNVTIGIPITRTVWYTLTARCNYIGYLRATEWSTMGYFAMTVFSYGGPTKTLLSAYGH</sequence>
<protein>
    <submittedName>
        <fullName evidence="1">Uncharacterized protein</fullName>
    </submittedName>
</protein>
<gene>
    <name evidence="1" type="ORF">BJ878DRAFT_513626</name>
</gene>
<accession>A0A9P8CD95</accession>
<name>A0A9P8CD95_9HELO</name>
<organism evidence="1 2">
    <name type="scientific">Calycina marina</name>
    <dbReference type="NCBI Taxonomy" id="1763456"/>
    <lineage>
        <taxon>Eukaryota</taxon>
        <taxon>Fungi</taxon>
        <taxon>Dikarya</taxon>
        <taxon>Ascomycota</taxon>
        <taxon>Pezizomycotina</taxon>
        <taxon>Leotiomycetes</taxon>
        <taxon>Helotiales</taxon>
        <taxon>Pezizellaceae</taxon>
        <taxon>Calycina</taxon>
    </lineage>
</organism>
<reference evidence="1" key="1">
    <citation type="journal article" date="2021" name="IMA Fungus">
        <title>Genomic characterization of three marine fungi, including Emericellopsis atlantica sp. nov. with signatures of a generalist lifestyle and marine biomass degradation.</title>
        <authorList>
            <person name="Hagestad O.C."/>
            <person name="Hou L."/>
            <person name="Andersen J.H."/>
            <person name="Hansen E.H."/>
            <person name="Altermark B."/>
            <person name="Li C."/>
            <person name="Kuhnert E."/>
            <person name="Cox R.J."/>
            <person name="Crous P.W."/>
            <person name="Spatafora J.W."/>
            <person name="Lail K."/>
            <person name="Amirebrahimi M."/>
            <person name="Lipzen A."/>
            <person name="Pangilinan J."/>
            <person name="Andreopoulos W."/>
            <person name="Hayes R.D."/>
            <person name="Ng V."/>
            <person name="Grigoriev I.V."/>
            <person name="Jackson S.A."/>
            <person name="Sutton T.D.S."/>
            <person name="Dobson A.D.W."/>
            <person name="Rama T."/>
        </authorList>
    </citation>
    <scope>NUCLEOTIDE SEQUENCE</scope>
    <source>
        <strain evidence="1">TRa3180A</strain>
    </source>
</reference>
<dbReference type="AlphaFoldDB" id="A0A9P8CD95"/>